<keyword evidence="1" id="KW-0378">Hydrolase</keyword>
<keyword evidence="2" id="KW-1185">Reference proteome</keyword>
<dbReference type="RefSeq" id="WP_207086170.1">
    <property type="nucleotide sequence ID" value="NZ_JAFLQW010000012.1"/>
</dbReference>
<evidence type="ECO:0000313" key="2">
    <source>
        <dbReference type="Proteomes" id="UP000664844"/>
    </source>
</evidence>
<proteinExistence type="predicted"/>
<comment type="caution">
    <text evidence="1">The sequence shown here is derived from an EMBL/GenBank/DDBJ whole genome shotgun (WGS) entry which is preliminary data.</text>
</comment>
<protein>
    <submittedName>
        <fullName evidence="1">Replication restart DNA helicase PriA</fullName>
    </submittedName>
</protein>
<gene>
    <name evidence="1" type="ORF">J0895_00385</name>
</gene>
<keyword evidence="1" id="KW-0347">Helicase</keyword>
<name>A0ABS3FKS8_9CYAN</name>
<dbReference type="Proteomes" id="UP000664844">
    <property type="component" value="Unassembled WGS sequence"/>
</dbReference>
<keyword evidence="1" id="KW-0547">Nucleotide-binding</keyword>
<organism evidence="1 2">
    <name type="scientific">Phormidium pseudopriestleyi FRX01</name>
    <dbReference type="NCBI Taxonomy" id="1759528"/>
    <lineage>
        <taxon>Bacteria</taxon>
        <taxon>Bacillati</taxon>
        <taxon>Cyanobacteriota</taxon>
        <taxon>Cyanophyceae</taxon>
        <taxon>Oscillatoriophycideae</taxon>
        <taxon>Oscillatoriales</taxon>
        <taxon>Oscillatoriaceae</taxon>
        <taxon>Phormidium</taxon>
    </lineage>
</organism>
<dbReference type="GO" id="GO:0004386">
    <property type="term" value="F:helicase activity"/>
    <property type="evidence" value="ECO:0007669"/>
    <property type="project" value="UniProtKB-KW"/>
</dbReference>
<evidence type="ECO:0000313" key="1">
    <source>
        <dbReference type="EMBL" id="MBO0347589.1"/>
    </source>
</evidence>
<accession>A0ABS3FKS8</accession>
<dbReference type="EMBL" id="JAFLQW010000012">
    <property type="protein sequence ID" value="MBO0347589.1"/>
    <property type="molecule type" value="Genomic_DNA"/>
</dbReference>
<sequence length="61" mass="6869">MQTLQAIRCPNCGSLAERYYFSKRDFSQTQCPSCDYLMVSCVSTGRVVEAYAPGLSVRRSH</sequence>
<keyword evidence="1" id="KW-0067">ATP-binding</keyword>
<reference evidence="1 2" key="1">
    <citation type="submission" date="2021-03" db="EMBL/GenBank/DDBJ databases">
        <title>Metabolic Capacity of the Antarctic Cyanobacterium Phormidium pseudopriestleyi that Sustains Oxygenic Photosynthesis in the Presence of Hydrogen Sulfide.</title>
        <authorList>
            <person name="Lumian J.E."/>
            <person name="Jungblut A.D."/>
            <person name="Dillon M.L."/>
            <person name="Hawes I."/>
            <person name="Doran P.T."/>
            <person name="Mackey T.J."/>
            <person name="Dick G.J."/>
            <person name="Grettenberger C.L."/>
            <person name="Sumner D.Y."/>
        </authorList>
    </citation>
    <scope>NUCLEOTIDE SEQUENCE [LARGE SCALE GENOMIC DNA]</scope>
    <source>
        <strain evidence="1 2">FRX01</strain>
    </source>
</reference>